<dbReference type="PANTHER" id="PTHR23105">
    <property type="entry name" value="RIBOSOMAL PROTEIN L7AE FAMILY MEMBER"/>
    <property type="match status" value="1"/>
</dbReference>
<organism evidence="8 9">
    <name type="scientific">Ciona savignyi</name>
    <name type="common">Pacific transparent sea squirt</name>
    <dbReference type="NCBI Taxonomy" id="51511"/>
    <lineage>
        <taxon>Eukaryota</taxon>
        <taxon>Metazoa</taxon>
        <taxon>Chordata</taxon>
        <taxon>Tunicata</taxon>
        <taxon>Ascidiacea</taxon>
        <taxon>Phlebobranchia</taxon>
        <taxon>Cionidae</taxon>
        <taxon>Ciona</taxon>
    </lineage>
</organism>
<keyword evidence="3 6" id="KW-0694">RNA-binding</keyword>
<evidence type="ECO:0000256" key="1">
    <source>
        <dbReference type="ARBA" id="ARBA00004604"/>
    </source>
</evidence>
<evidence type="ECO:0000313" key="9">
    <source>
        <dbReference type="Proteomes" id="UP000007875"/>
    </source>
</evidence>
<dbReference type="GO" id="GO:0000398">
    <property type="term" value="P:mRNA splicing, via spliceosome"/>
    <property type="evidence" value="ECO:0007669"/>
    <property type="project" value="UniProtKB-UniRule"/>
</dbReference>
<dbReference type="Pfam" id="PF01248">
    <property type="entry name" value="Ribosomal_L7Ae"/>
    <property type="match status" value="1"/>
</dbReference>
<comment type="function">
    <text evidence="6">Common component of the spliceosome and rRNA processing machinery.</text>
</comment>
<dbReference type="InterPro" id="IPR004038">
    <property type="entry name" value="Ribosomal_eL8/eL30/eS12/Gad45"/>
</dbReference>
<evidence type="ECO:0000256" key="2">
    <source>
        <dbReference type="ARBA" id="ARBA00007337"/>
    </source>
</evidence>
<dbReference type="PRINTS" id="PR00881">
    <property type="entry name" value="L7ARS6FAMILY"/>
</dbReference>
<dbReference type="HOGENOM" id="CLU_084513_1_1_1"/>
<name>H2Z7Z0_CIOSA</name>
<keyword evidence="4 6" id="KW-0539">Nucleus</keyword>
<keyword evidence="5 6" id="KW-0687">Ribonucleoprotein</keyword>
<dbReference type="GO" id="GO:0031120">
    <property type="term" value="P:snRNA pseudouridine synthesis"/>
    <property type="evidence" value="ECO:0007669"/>
    <property type="project" value="UniProtKB-UniRule"/>
</dbReference>
<reference evidence="9" key="1">
    <citation type="submission" date="2003-08" db="EMBL/GenBank/DDBJ databases">
        <authorList>
            <person name="Birren B."/>
            <person name="Nusbaum C."/>
            <person name="Abebe A."/>
            <person name="Abouelleil A."/>
            <person name="Adekoya E."/>
            <person name="Ait-zahra M."/>
            <person name="Allen N."/>
            <person name="Allen T."/>
            <person name="An P."/>
            <person name="Anderson M."/>
            <person name="Anderson S."/>
            <person name="Arachchi H."/>
            <person name="Armbruster J."/>
            <person name="Bachantsang P."/>
            <person name="Baldwin J."/>
            <person name="Barry A."/>
            <person name="Bayul T."/>
            <person name="Blitshsteyn B."/>
            <person name="Bloom T."/>
            <person name="Blye J."/>
            <person name="Boguslavskiy L."/>
            <person name="Borowsky M."/>
            <person name="Boukhgalter B."/>
            <person name="Brunache A."/>
            <person name="Butler J."/>
            <person name="Calixte N."/>
            <person name="Calvo S."/>
            <person name="Camarata J."/>
            <person name="Campo K."/>
            <person name="Chang J."/>
            <person name="Cheshatsang Y."/>
            <person name="Citroen M."/>
            <person name="Collymore A."/>
            <person name="Considine T."/>
            <person name="Cook A."/>
            <person name="Cooke P."/>
            <person name="Corum B."/>
            <person name="Cuomo C."/>
            <person name="David R."/>
            <person name="Dawoe T."/>
            <person name="Degray S."/>
            <person name="Dodge S."/>
            <person name="Dooley K."/>
            <person name="Dorje P."/>
            <person name="Dorjee K."/>
            <person name="Dorris L."/>
            <person name="Duffey N."/>
            <person name="Dupes A."/>
            <person name="Elkins T."/>
            <person name="Engels R."/>
            <person name="Erickson J."/>
            <person name="Farina A."/>
            <person name="Faro S."/>
            <person name="Ferreira P."/>
            <person name="Fischer H."/>
            <person name="Fitzgerald M."/>
            <person name="Foley K."/>
            <person name="Gage D."/>
            <person name="Galagan J."/>
            <person name="Gearin G."/>
            <person name="Gnerre S."/>
            <person name="Gnirke A."/>
            <person name="Goyette A."/>
            <person name="Graham J."/>
            <person name="Grandbois E."/>
            <person name="Gyaltsen K."/>
            <person name="Hafez N."/>
            <person name="Hagopian D."/>
            <person name="Hagos B."/>
            <person name="Hall J."/>
            <person name="Hatcher B."/>
            <person name="Heller A."/>
            <person name="Higgins H."/>
            <person name="Honan T."/>
            <person name="Horn A."/>
            <person name="Houde N."/>
            <person name="Hughes L."/>
            <person name="Hulme W."/>
            <person name="Husby E."/>
            <person name="Iliev I."/>
            <person name="Jaffe D."/>
            <person name="Jones C."/>
            <person name="Kamal M."/>
            <person name="Kamat A."/>
            <person name="Kamvysselis M."/>
            <person name="Karlsson E."/>
            <person name="Kells C."/>
            <person name="Kieu A."/>
            <person name="Kisner P."/>
            <person name="Kodira C."/>
            <person name="Kulbokas E."/>
            <person name="Labutti K."/>
            <person name="Lama D."/>
            <person name="Landers T."/>
            <person name="Leger J."/>
            <person name="Levine S."/>
            <person name="Lewis D."/>
            <person name="Lewis T."/>
            <person name="Lindblad-toh K."/>
            <person name="Liu X."/>
            <person name="Lokyitsang T."/>
            <person name="Lokyitsang Y."/>
            <person name="Lucien O."/>
            <person name="Lui A."/>
            <person name="Ma L.J."/>
            <person name="Mabbitt R."/>
            <person name="Macdonald J."/>
            <person name="Maclean C."/>
            <person name="Major J."/>
            <person name="Manning J."/>
            <person name="Marabella R."/>
            <person name="Maru K."/>
            <person name="Matthews C."/>
            <person name="Mauceli E."/>
            <person name="Mccarthy M."/>
            <person name="Mcdonough S."/>
            <person name="Mcghee T."/>
            <person name="Meldrim J."/>
            <person name="Meneus L."/>
            <person name="Mesirov J."/>
            <person name="Mihalev A."/>
            <person name="Mihova T."/>
            <person name="Mikkelsen T."/>
            <person name="Mlenga V."/>
            <person name="Moru K."/>
            <person name="Mozes J."/>
            <person name="Mulrain L."/>
            <person name="Munson G."/>
            <person name="Naylor J."/>
            <person name="Newes C."/>
            <person name="Nguyen C."/>
            <person name="Nguyen N."/>
            <person name="Nguyen T."/>
            <person name="Nicol R."/>
            <person name="Nielsen C."/>
            <person name="Nizzari M."/>
            <person name="Norbu C."/>
            <person name="Norbu N."/>
            <person name="O'donnell P."/>
            <person name="Okoawo O."/>
            <person name="O'leary S."/>
            <person name="Omotosho B."/>
            <person name="O'neill K."/>
            <person name="Osman S."/>
            <person name="Parker S."/>
            <person name="Perrin D."/>
            <person name="Phunkhang P."/>
            <person name="Piqani B."/>
            <person name="Purcell S."/>
            <person name="Rachupka T."/>
            <person name="Ramasamy U."/>
            <person name="Rameau R."/>
            <person name="Ray V."/>
            <person name="Raymond C."/>
            <person name="Retta R."/>
            <person name="Richardson S."/>
            <person name="Rise C."/>
            <person name="Rodriguez J."/>
            <person name="Rogers J."/>
            <person name="Rogov P."/>
            <person name="Rutman M."/>
            <person name="Schupbach R."/>
            <person name="Seaman C."/>
            <person name="Settipalli S."/>
            <person name="Sharpe T."/>
            <person name="Sheridan J."/>
            <person name="Sherpa N."/>
            <person name="Shi J."/>
            <person name="Smirnov S."/>
            <person name="Smith C."/>
            <person name="Sougnez C."/>
            <person name="Spencer B."/>
            <person name="Stalker J."/>
            <person name="Stange-thomann N."/>
            <person name="Stavropoulos S."/>
            <person name="Stetson K."/>
            <person name="Stone C."/>
            <person name="Stone S."/>
            <person name="Stubbs M."/>
            <person name="Talamas J."/>
            <person name="Tchuinga P."/>
            <person name="Tenzing P."/>
            <person name="Tesfaye S."/>
            <person name="Theodore J."/>
            <person name="Thoulutsang Y."/>
            <person name="Topham K."/>
            <person name="Towey S."/>
            <person name="Tsamla T."/>
            <person name="Tsomo N."/>
            <person name="Vallee D."/>
            <person name="Vassiliev H."/>
            <person name="Venkataraman V."/>
            <person name="Vinson J."/>
            <person name="Vo A."/>
            <person name="Wade C."/>
            <person name="Wang S."/>
            <person name="Wangchuk T."/>
            <person name="Wangdi T."/>
            <person name="Whittaker C."/>
            <person name="Wilkinson J."/>
            <person name="Wu Y."/>
            <person name="Wyman D."/>
            <person name="Yadav S."/>
            <person name="Yang S."/>
            <person name="Yang X."/>
            <person name="Yeager S."/>
            <person name="Yee E."/>
            <person name="Young G."/>
            <person name="Zainoun J."/>
            <person name="Zembeck L."/>
            <person name="Zimmer A."/>
            <person name="Zody M."/>
            <person name="Lander E."/>
        </authorList>
    </citation>
    <scope>NUCLEOTIDE SEQUENCE [LARGE SCALE GENOMIC DNA]</scope>
</reference>
<dbReference type="Gene3D" id="3.30.1330.30">
    <property type="match status" value="1"/>
</dbReference>
<evidence type="ECO:0000256" key="4">
    <source>
        <dbReference type="ARBA" id="ARBA00023242"/>
    </source>
</evidence>
<dbReference type="GO" id="GO:0003723">
    <property type="term" value="F:RNA binding"/>
    <property type="evidence" value="ECO:0007669"/>
    <property type="project" value="UniProtKB-UniRule"/>
</dbReference>
<evidence type="ECO:0000259" key="7">
    <source>
        <dbReference type="Pfam" id="PF01248"/>
    </source>
</evidence>
<reference evidence="8" key="2">
    <citation type="submission" date="2025-08" db="UniProtKB">
        <authorList>
            <consortium name="Ensembl"/>
        </authorList>
    </citation>
    <scope>IDENTIFICATION</scope>
</reference>
<dbReference type="SUPFAM" id="SSF55315">
    <property type="entry name" value="L30e-like"/>
    <property type="match status" value="1"/>
</dbReference>
<dbReference type="Ensembl" id="ENSCSAVT00000013860.1">
    <property type="protein sequence ID" value="ENSCSAVP00000013702.1"/>
    <property type="gene ID" value="ENSCSAVG00000008036.1"/>
</dbReference>
<accession>H2Z7Z0</accession>
<dbReference type="InterPro" id="IPR018492">
    <property type="entry name" value="Ribosomal_eL8/Nhp2"/>
</dbReference>
<feature type="domain" description="Ribosomal protein eL8/eL30/eS12/Gadd45" evidence="7">
    <location>
        <begin position="45"/>
        <end position="135"/>
    </location>
</feature>
<dbReference type="Proteomes" id="UP000007875">
    <property type="component" value="Unassembled WGS sequence"/>
</dbReference>
<dbReference type="InterPro" id="IPR002415">
    <property type="entry name" value="H/ACA_rnp_Nhp2-like"/>
</dbReference>
<evidence type="ECO:0000313" key="8">
    <source>
        <dbReference type="Ensembl" id="ENSCSAVP00000013702.1"/>
    </source>
</evidence>
<dbReference type="PRINTS" id="PR00883">
    <property type="entry name" value="NUCLEARHMG"/>
</dbReference>
<protein>
    <recommendedName>
        <fullName evidence="6">H/ACA ribonucleoprotein complex subunit 2</fullName>
    </recommendedName>
    <alternativeName>
        <fullName evidence="6">Nucleolar protein family A member 2</fullName>
    </alternativeName>
</protein>
<dbReference type="OMA" id="SHIPAVC"/>
<sequence length="152" mass="17048">MVKAKKDVSIVDDSVNDGEEKTYEELLNFLNPIAKPLASKKLTKRIYKCIKKASKEKSIRRGVKEVQKFLKKGETGFVVFAGDTQPIEVMCHIPVLCEDASIPYCYVPAKQHLGAASGSKRPTCCILVKKQEGYEETYKDCVKDIKKLPASY</sequence>
<reference evidence="8" key="3">
    <citation type="submission" date="2025-09" db="UniProtKB">
        <authorList>
            <consortium name="Ensembl"/>
        </authorList>
    </citation>
    <scope>IDENTIFICATION</scope>
</reference>
<keyword evidence="9" id="KW-1185">Reference proteome</keyword>
<dbReference type="STRING" id="51511.ENSCSAVP00000013702"/>
<comment type="subcellular location">
    <subcellularLocation>
        <location evidence="1 6">Nucleus</location>
        <location evidence="1 6">Nucleolus</location>
    </subcellularLocation>
</comment>
<dbReference type="GeneTree" id="ENSGT00550000074939"/>
<dbReference type="eggNOG" id="KOG3167">
    <property type="taxonomic scope" value="Eukaryota"/>
</dbReference>
<dbReference type="AlphaFoldDB" id="H2Z7Z0"/>
<dbReference type="InterPro" id="IPR029064">
    <property type="entry name" value="Ribosomal_eL30-like_sf"/>
</dbReference>
<evidence type="ECO:0000256" key="5">
    <source>
        <dbReference type="ARBA" id="ARBA00023274"/>
    </source>
</evidence>
<evidence type="ECO:0000256" key="3">
    <source>
        <dbReference type="ARBA" id="ARBA00022884"/>
    </source>
</evidence>
<dbReference type="InterPro" id="IPR050257">
    <property type="entry name" value="eL8/uL1-like"/>
</dbReference>
<proteinExistence type="inferred from homology"/>
<dbReference type="InParanoid" id="H2Z7Z0"/>
<dbReference type="GO" id="GO:0031429">
    <property type="term" value="C:box H/ACA snoRNP complex"/>
    <property type="evidence" value="ECO:0007669"/>
    <property type="project" value="UniProtKB-UniRule"/>
</dbReference>
<comment type="function">
    <text evidence="6">Required for ribosome biogenesis. Part of a complex which catalyzes pseudouridylation of rRNA. This involves the isomerization of uridine such that the ribose is subsequently attached to C5, instead of the normal N1. Pseudouridine ('psi') residues may serve to stabilize the conformation of rRNAs.</text>
</comment>
<comment type="similarity">
    <text evidence="2 6">Belongs to the eukaryotic ribosomal protein eL8 family.</text>
</comment>
<evidence type="ECO:0000256" key="6">
    <source>
        <dbReference type="RuleBase" id="RU366039"/>
    </source>
</evidence>